<dbReference type="Gene3D" id="1.10.260.40">
    <property type="entry name" value="lambda repressor-like DNA-binding domains"/>
    <property type="match status" value="1"/>
</dbReference>
<dbReference type="SMART" id="SM00530">
    <property type="entry name" value="HTH_XRE"/>
    <property type="match status" value="1"/>
</dbReference>
<dbReference type="CDD" id="cd00093">
    <property type="entry name" value="HTH_XRE"/>
    <property type="match status" value="1"/>
</dbReference>
<name>A0ABS8ATT9_9BACT</name>
<dbReference type="InterPro" id="IPR036286">
    <property type="entry name" value="LexA/Signal_pep-like_sf"/>
</dbReference>
<sequence>MKWIPAKLRIIRQEFRMTQLELAQASGLSQRDISQLENGRKEGLPKEFIHFLHTRGVDLNWLFADSTPAEANAVVFSGSVKKYATAEDQPLTALAQEEKPVGYRPAKQPVASVPATISMVDEAARQHYPARHADLAFCQDLPALTLALPEVAQGLFRGFQVPDAAMEPALLAHDWVIAHRELPTAPPESGTVCVVVTKSALHIRRVFGSGTNQRVLLLRADAGNEPETECPLTDIVELWSMRGRLSFQLTAAGQGSEQKTATLEASLQDLLSRVQRLEQGGKA</sequence>
<dbReference type="SUPFAM" id="SSF47413">
    <property type="entry name" value="lambda repressor-like DNA-binding domains"/>
    <property type="match status" value="1"/>
</dbReference>
<reference evidence="2" key="1">
    <citation type="submission" date="2021-10" db="EMBL/GenBank/DDBJ databases">
        <authorList>
            <person name="Dean J.D."/>
            <person name="Kim M.K."/>
            <person name="Newey C.N."/>
            <person name="Stoker T.S."/>
            <person name="Thompson D.W."/>
            <person name="Grose J.H."/>
        </authorList>
    </citation>
    <scope>NUCLEOTIDE SEQUENCE</scope>
    <source>
        <strain evidence="2">BT178</strain>
    </source>
</reference>
<evidence type="ECO:0000259" key="1">
    <source>
        <dbReference type="PROSITE" id="PS50943"/>
    </source>
</evidence>
<dbReference type="SUPFAM" id="SSF51306">
    <property type="entry name" value="LexA/Signal peptidase"/>
    <property type="match status" value="1"/>
</dbReference>
<evidence type="ECO:0000313" key="2">
    <source>
        <dbReference type="EMBL" id="MCB2409144.1"/>
    </source>
</evidence>
<dbReference type="Proteomes" id="UP001165296">
    <property type="component" value="Unassembled WGS sequence"/>
</dbReference>
<dbReference type="InterPro" id="IPR010982">
    <property type="entry name" value="Lambda_DNA-bd_dom_sf"/>
</dbReference>
<dbReference type="Pfam" id="PF12844">
    <property type="entry name" value="HTH_19"/>
    <property type="match status" value="1"/>
</dbReference>
<gene>
    <name evidence="2" type="ORF">LGH74_14230</name>
</gene>
<dbReference type="RefSeq" id="WP_226176687.1">
    <property type="nucleotide sequence ID" value="NZ_JAJADR010000004.1"/>
</dbReference>
<keyword evidence="3" id="KW-1185">Reference proteome</keyword>
<protein>
    <submittedName>
        <fullName evidence="2">Helix-turn-helix domain-containing protein</fullName>
    </submittedName>
</protein>
<organism evidence="2 3">
    <name type="scientific">Hymenobacter lucidus</name>
    <dbReference type="NCBI Taxonomy" id="2880930"/>
    <lineage>
        <taxon>Bacteria</taxon>
        <taxon>Pseudomonadati</taxon>
        <taxon>Bacteroidota</taxon>
        <taxon>Cytophagia</taxon>
        <taxon>Cytophagales</taxon>
        <taxon>Hymenobacteraceae</taxon>
        <taxon>Hymenobacter</taxon>
    </lineage>
</organism>
<dbReference type="PROSITE" id="PS50943">
    <property type="entry name" value="HTH_CROC1"/>
    <property type="match status" value="1"/>
</dbReference>
<dbReference type="InterPro" id="IPR001387">
    <property type="entry name" value="Cro/C1-type_HTH"/>
</dbReference>
<proteinExistence type="predicted"/>
<dbReference type="EMBL" id="JAJADR010000004">
    <property type="protein sequence ID" value="MCB2409144.1"/>
    <property type="molecule type" value="Genomic_DNA"/>
</dbReference>
<feature type="domain" description="HTH cro/C1-type" evidence="1">
    <location>
        <begin position="8"/>
        <end position="62"/>
    </location>
</feature>
<evidence type="ECO:0000313" key="3">
    <source>
        <dbReference type="Proteomes" id="UP001165296"/>
    </source>
</evidence>
<accession>A0ABS8ATT9</accession>
<dbReference type="CDD" id="cd06462">
    <property type="entry name" value="Peptidase_S24_S26"/>
    <property type="match status" value="1"/>
</dbReference>
<comment type="caution">
    <text evidence="2">The sequence shown here is derived from an EMBL/GenBank/DDBJ whole genome shotgun (WGS) entry which is preliminary data.</text>
</comment>